<dbReference type="Proteomes" id="UP000520767">
    <property type="component" value="Unassembled WGS sequence"/>
</dbReference>
<comment type="caution">
    <text evidence="2">The sequence shown here is derived from an EMBL/GenBank/DDBJ whole genome shotgun (WGS) entry which is preliminary data.</text>
</comment>
<dbReference type="Pfam" id="PF13302">
    <property type="entry name" value="Acetyltransf_3"/>
    <property type="match status" value="1"/>
</dbReference>
<dbReference type="RefSeq" id="WP_184815968.1">
    <property type="nucleotide sequence ID" value="NZ_JACHJQ010000011.1"/>
</dbReference>
<gene>
    <name evidence="2" type="ORF">FHR82_008259</name>
</gene>
<evidence type="ECO:0000259" key="1">
    <source>
        <dbReference type="PROSITE" id="PS51186"/>
    </source>
</evidence>
<dbReference type="InterPro" id="IPR016181">
    <property type="entry name" value="Acyl_CoA_acyltransferase"/>
</dbReference>
<name>A0A7W7QEE2_9PSEU</name>
<dbReference type="CDD" id="cd04301">
    <property type="entry name" value="NAT_SF"/>
    <property type="match status" value="1"/>
</dbReference>
<dbReference type="InterPro" id="IPR051908">
    <property type="entry name" value="Ribosomal_N-acetyltransferase"/>
</dbReference>
<dbReference type="InterPro" id="IPR000182">
    <property type="entry name" value="GNAT_dom"/>
</dbReference>
<dbReference type="EMBL" id="JACHJQ010000011">
    <property type="protein sequence ID" value="MBB4911988.1"/>
    <property type="molecule type" value="Genomic_DNA"/>
</dbReference>
<dbReference type="GO" id="GO:0005737">
    <property type="term" value="C:cytoplasm"/>
    <property type="evidence" value="ECO:0007669"/>
    <property type="project" value="TreeGrafter"/>
</dbReference>
<accession>A0A7W7QEE2</accession>
<feature type="domain" description="N-acetyltransferase" evidence="1">
    <location>
        <begin position="22"/>
        <end position="175"/>
    </location>
</feature>
<dbReference type="GO" id="GO:1990189">
    <property type="term" value="F:protein N-terminal-serine acetyltransferase activity"/>
    <property type="evidence" value="ECO:0007669"/>
    <property type="project" value="TreeGrafter"/>
</dbReference>
<dbReference type="PANTHER" id="PTHR43441:SF2">
    <property type="entry name" value="FAMILY ACETYLTRANSFERASE, PUTATIVE (AFU_ORTHOLOGUE AFUA_7G00850)-RELATED"/>
    <property type="match status" value="1"/>
</dbReference>
<sequence>MRAQLGSSGVTLRRWREQDAPVLHRVVQESVAHLRPWMAWVADGYPPEAADAFVASTVADWDKGAAFNYAIFVSGRLAGAASLMARIGPGGLELGYWLRPDHVGRGVATRAASLLVAEAFRRGAQRVEIVTDAANTRSAAIPKRLGFTVVDRRPPQEPITSGEDGLDVIWRLDPDRG</sequence>
<dbReference type="SUPFAM" id="SSF55729">
    <property type="entry name" value="Acyl-CoA N-acyltransferases (Nat)"/>
    <property type="match status" value="1"/>
</dbReference>
<keyword evidence="2" id="KW-0808">Transferase</keyword>
<evidence type="ECO:0000313" key="3">
    <source>
        <dbReference type="Proteomes" id="UP000520767"/>
    </source>
</evidence>
<reference evidence="2 3" key="1">
    <citation type="submission" date="2020-08" db="EMBL/GenBank/DDBJ databases">
        <title>Genomic Encyclopedia of Type Strains, Phase III (KMG-III): the genomes of soil and plant-associated and newly described type strains.</title>
        <authorList>
            <person name="Whitman W."/>
        </authorList>
    </citation>
    <scope>NUCLEOTIDE SEQUENCE [LARGE SCALE GENOMIC DNA]</scope>
    <source>
        <strain evidence="2 3">CECT 8960</strain>
    </source>
</reference>
<dbReference type="PANTHER" id="PTHR43441">
    <property type="entry name" value="RIBOSOMAL-PROTEIN-SERINE ACETYLTRANSFERASE"/>
    <property type="match status" value="1"/>
</dbReference>
<dbReference type="PROSITE" id="PS51186">
    <property type="entry name" value="GNAT"/>
    <property type="match status" value="1"/>
</dbReference>
<dbReference type="GO" id="GO:0008999">
    <property type="term" value="F:protein-N-terminal-alanine acetyltransferase activity"/>
    <property type="evidence" value="ECO:0007669"/>
    <property type="project" value="TreeGrafter"/>
</dbReference>
<dbReference type="AlphaFoldDB" id="A0A7W7QEE2"/>
<organism evidence="2 3">
    <name type="scientific">Actinophytocola algeriensis</name>
    <dbReference type="NCBI Taxonomy" id="1768010"/>
    <lineage>
        <taxon>Bacteria</taxon>
        <taxon>Bacillati</taxon>
        <taxon>Actinomycetota</taxon>
        <taxon>Actinomycetes</taxon>
        <taxon>Pseudonocardiales</taxon>
        <taxon>Pseudonocardiaceae</taxon>
    </lineage>
</organism>
<keyword evidence="3" id="KW-1185">Reference proteome</keyword>
<protein>
    <submittedName>
        <fullName evidence="2">RimJ/RimL family protein N-acetyltransferase</fullName>
    </submittedName>
</protein>
<evidence type="ECO:0000313" key="2">
    <source>
        <dbReference type="EMBL" id="MBB4911988.1"/>
    </source>
</evidence>
<proteinExistence type="predicted"/>
<dbReference type="Gene3D" id="3.40.630.30">
    <property type="match status" value="1"/>
</dbReference>